<sequence length="592" mass="64294">MVEINETVARIQASVRRLRAEYADDPNVVAIGFGSPERGGKPRDGLAILFHVQEKLPSERVIEAKGSKPIPKEIDGFPTDVRDENYVSGSVGQRDERKYDPLLGGPASSNSEQHVLWFNGGGTLGILGTDNVTGAPVGLSNWHVWADGGSAGDQIIQPGHPTGGDHVEAIGKVLACGPLVTSLIEWESPDPIAAILYGGAAAAAIAAACSDYKDQTRRGQDATVPPAGEKTLRERVSNEILYYDLPLPGYPFRAETIWRYERETDQRVMVHEEREKVANAQFLLGKQVVTDKPGYNPGERAEIFASIWDYQLARTCNDYHVVAHMIPHDKPSTAVRSILQPVPCDEDPFGGTGDGELDCIRFFEMENQEVVYKGRFDWLGYLQPQQQNMSIVSWGELAKGLLLPSRGIQFSHQPVSEVRIKVVQYTSQPVRLRAFAGGVLVGEDATDGTQGVVHTLTVKGNGISSTQVLGGGGEAVLVEYCVDGLDREGEFRIDLPKEQLEAILKDALEARIKVNAAKARQCCFKGSVRIPATSKPGKWDVYLTVQNINNVPEGTKPEVAAATIGGHLLSAQTLSPSGCLGIMLLDHVFDVI</sequence>
<proteinExistence type="predicted"/>
<dbReference type="Proteomes" id="UP000236959">
    <property type="component" value="Unassembled WGS sequence"/>
</dbReference>
<accession>A0A2S3UYB8</accession>
<protein>
    <submittedName>
        <fullName evidence="1">Uncharacterized protein</fullName>
    </submittedName>
</protein>
<evidence type="ECO:0000313" key="1">
    <source>
        <dbReference type="EMBL" id="POF32718.1"/>
    </source>
</evidence>
<dbReference type="OrthoDB" id="9811262at2"/>
<reference evidence="1 2" key="1">
    <citation type="submission" date="2018-01" db="EMBL/GenBank/DDBJ databases">
        <title>Genomic Encyclopedia of Archaeal and Bacterial Type Strains, Phase II (KMG-II): from individual species to whole genera.</title>
        <authorList>
            <person name="Goeker M."/>
        </authorList>
    </citation>
    <scope>NUCLEOTIDE SEQUENCE [LARGE SCALE GENOMIC DNA]</scope>
    <source>
        <strain evidence="1 2">DSM 17023</strain>
    </source>
</reference>
<gene>
    <name evidence="1" type="ORF">CLV41_102122</name>
</gene>
<dbReference type="RefSeq" id="WP_103221717.1">
    <property type="nucleotide sequence ID" value="NZ_PPCN01000002.1"/>
</dbReference>
<evidence type="ECO:0000313" key="2">
    <source>
        <dbReference type="Proteomes" id="UP000236959"/>
    </source>
</evidence>
<name>A0A2S3UYB8_9HYPH</name>
<dbReference type="AlphaFoldDB" id="A0A2S3UYB8"/>
<comment type="caution">
    <text evidence="1">The sequence shown here is derived from an EMBL/GenBank/DDBJ whole genome shotgun (WGS) entry which is preliminary data.</text>
</comment>
<organism evidence="1 2">
    <name type="scientific">Roseibium marinum</name>
    <dbReference type="NCBI Taxonomy" id="281252"/>
    <lineage>
        <taxon>Bacteria</taxon>
        <taxon>Pseudomonadati</taxon>
        <taxon>Pseudomonadota</taxon>
        <taxon>Alphaproteobacteria</taxon>
        <taxon>Hyphomicrobiales</taxon>
        <taxon>Stappiaceae</taxon>
        <taxon>Roseibium</taxon>
    </lineage>
</organism>
<keyword evidence="2" id="KW-1185">Reference proteome</keyword>
<dbReference type="EMBL" id="PPCN01000002">
    <property type="protein sequence ID" value="POF32718.1"/>
    <property type="molecule type" value="Genomic_DNA"/>
</dbReference>